<dbReference type="Gene3D" id="3.40.50.620">
    <property type="entry name" value="HUPs"/>
    <property type="match status" value="2"/>
</dbReference>
<dbReference type="PRINTS" id="PR01438">
    <property type="entry name" value="UNVRSLSTRESS"/>
</dbReference>
<reference evidence="4" key="1">
    <citation type="submission" date="2016-10" db="EMBL/GenBank/DDBJ databases">
        <authorList>
            <person name="Varghese N."/>
            <person name="Submissions S."/>
        </authorList>
    </citation>
    <scope>NUCLEOTIDE SEQUENCE [LARGE SCALE GENOMIC DNA]</scope>
    <source>
        <strain evidence="4">CGMCC 1.8981</strain>
    </source>
</reference>
<dbReference type="RefSeq" id="WP_090507568.1">
    <property type="nucleotide sequence ID" value="NZ_FNWL01000002.1"/>
</dbReference>
<dbReference type="AlphaFoldDB" id="A0A1H6FYG0"/>
<dbReference type="PANTHER" id="PTHR46268:SF24">
    <property type="entry name" value="UNIVERSAL STRESS PROTEIN"/>
    <property type="match status" value="1"/>
</dbReference>
<dbReference type="Proteomes" id="UP000199112">
    <property type="component" value="Unassembled WGS sequence"/>
</dbReference>
<dbReference type="InterPro" id="IPR006015">
    <property type="entry name" value="Universal_stress_UspA"/>
</dbReference>
<proteinExistence type="inferred from homology"/>
<evidence type="ECO:0000313" key="3">
    <source>
        <dbReference type="EMBL" id="SEH15442.1"/>
    </source>
</evidence>
<feature type="domain" description="UspA" evidence="2">
    <location>
        <begin position="152"/>
        <end position="286"/>
    </location>
</feature>
<accession>A0A1H6FYG0</accession>
<dbReference type="InterPro" id="IPR006016">
    <property type="entry name" value="UspA"/>
</dbReference>
<sequence>MPQHVLVPIDGSDHADAGLEYCFASFPDATLTALYVVDPTHDHETTVGSQLTSREHAEDRGERVLERAVTRADDHGREIETILKTGTPHTEILSLATDDVDHIVLGSHGESPITNPFLGRVSEAVVRRTPVSTTIVPETMATVRDRELPGDVLIPVDGSPQADAALAYALETFPEGSHTVFHALSLPFDGPRSAVTGTYLEAVVDDREERAEEILESATDVADERELAVETEIADGTPAQSIVEYAERNDCDQIVMGSHGRSLGARLLGSVAERVARRSARTVTLVQGDLTAA</sequence>
<organism evidence="3 4">
    <name type="scientific">Natronorubrum sediminis</name>
    <dbReference type="NCBI Taxonomy" id="640943"/>
    <lineage>
        <taxon>Archaea</taxon>
        <taxon>Methanobacteriati</taxon>
        <taxon>Methanobacteriota</taxon>
        <taxon>Stenosarchaea group</taxon>
        <taxon>Halobacteria</taxon>
        <taxon>Halobacteriales</taxon>
        <taxon>Natrialbaceae</taxon>
        <taxon>Natronorubrum</taxon>
    </lineage>
</organism>
<evidence type="ECO:0000259" key="2">
    <source>
        <dbReference type="Pfam" id="PF00582"/>
    </source>
</evidence>
<dbReference type="InterPro" id="IPR014729">
    <property type="entry name" value="Rossmann-like_a/b/a_fold"/>
</dbReference>
<evidence type="ECO:0000313" key="4">
    <source>
        <dbReference type="Proteomes" id="UP000199112"/>
    </source>
</evidence>
<dbReference type="PANTHER" id="PTHR46268">
    <property type="entry name" value="STRESS RESPONSE PROTEIN NHAX"/>
    <property type="match status" value="1"/>
</dbReference>
<gene>
    <name evidence="3" type="ORF">SAMN04487967_2079</name>
</gene>
<dbReference type="OrthoDB" id="105697at2157"/>
<comment type="similarity">
    <text evidence="1">Belongs to the universal stress protein A family.</text>
</comment>
<dbReference type="CDD" id="cd00293">
    <property type="entry name" value="USP-like"/>
    <property type="match status" value="2"/>
</dbReference>
<feature type="domain" description="UspA" evidence="2">
    <location>
        <begin position="1"/>
        <end position="137"/>
    </location>
</feature>
<protein>
    <submittedName>
        <fullName evidence="3">Nucleotide-binding universal stress protein, UspA family</fullName>
    </submittedName>
</protein>
<dbReference type="Pfam" id="PF00582">
    <property type="entry name" value="Usp"/>
    <property type="match status" value="2"/>
</dbReference>
<name>A0A1H6FYG0_9EURY</name>
<keyword evidence="4" id="KW-1185">Reference proteome</keyword>
<dbReference type="SUPFAM" id="SSF52402">
    <property type="entry name" value="Adenine nucleotide alpha hydrolases-like"/>
    <property type="match status" value="2"/>
</dbReference>
<dbReference type="EMBL" id="FNWL01000002">
    <property type="protein sequence ID" value="SEH15442.1"/>
    <property type="molecule type" value="Genomic_DNA"/>
</dbReference>
<evidence type="ECO:0000256" key="1">
    <source>
        <dbReference type="ARBA" id="ARBA00008791"/>
    </source>
</evidence>